<evidence type="ECO:0008006" key="3">
    <source>
        <dbReference type="Google" id="ProtNLM"/>
    </source>
</evidence>
<evidence type="ECO:0000313" key="2">
    <source>
        <dbReference type="Proteomes" id="UP000240424"/>
    </source>
</evidence>
<keyword evidence="2" id="KW-1185">Reference proteome</keyword>
<dbReference type="Proteomes" id="UP000240424">
    <property type="component" value="Unassembled WGS sequence"/>
</dbReference>
<dbReference type="EMBL" id="FUEZ01000004">
    <property type="protein sequence ID" value="SPM43352.1"/>
    <property type="molecule type" value="Genomic_DNA"/>
</dbReference>
<evidence type="ECO:0000313" key="1">
    <source>
        <dbReference type="EMBL" id="SPM43352.1"/>
    </source>
</evidence>
<dbReference type="AlphaFoldDB" id="A0A2U3PHV8"/>
<sequence length="281" mass="31291">MFEAHVLEVLISTPGDTGAAVTAVKESLHRWNGSRAKSAQVILLPRDWKADAVPRLGTGTGQDVINKHLVDDADIVVGLFDSRLGQATAAAVSGTAEEIQRAIDAGKHVHVWFSNESIRRDADLEQLAALKKFRSELQAQGLLAEYDDLADLSRKVHTAIEDDVTQMGLRTPSVRRRHSAEHEHAVPRARRTGDRLVIENKSKNVTAEQFEFVYEGVWPYGAVGSSEPVDLLYDRQPFDLLADSHRDWRMGVFAQSPPELKLTMRWVEGDEPQEVIQTITL</sequence>
<reference evidence="1 2" key="1">
    <citation type="submission" date="2017-01" db="EMBL/GenBank/DDBJ databases">
        <authorList>
            <consortium name="Urmite Genomes"/>
        </authorList>
    </citation>
    <scope>NUCLEOTIDE SEQUENCE [LARGE SCALE GENOMIC DNA]</scope>
    <source>
        <strain evidence="1 2">AB215</strain>
    </source>
</reference>
<organism evidence="1 2">
    <name type="scientific">Mycobacterium numidiamassiliense</name>
    <dbReference type="NCBI Taxonomy" id="1841861"/>
    <lineage>
        <taxon>Bacteria</taxon>
        <taxon>Bacillati</taxon>
        <taxon>Actinomycetota</taxon>
        <taxon>Actinomycetes</taxon>
        <taxon>Mycobacteriales</taxon>
        <taxon>Mycobacteriaceae</taxon>
        <taxon>Mycobacterium</taxon>
    </lineage>
</organism>
<name>A0A2U3PHV8_9MYCO</name>
<dbReference type="RefSeq" id="WP_077081626.1">
    <property type="nucleotide sequence ID" value="NZ_FUEZ01000004.1"/>
</dbReference>
<dbReference type="OrthoDB" id="9784936at2"/>
<dbReference type="STRING" id="1841861.GCA_900157365_03893"/>
<accession>A0A2U3PHV8</accession>
<proteinExistence type="predicted"/>
<protein>
    <recommendedName>
        <fullName evidence="3">DUF4062 domain-containing protein</fullName>
    </recommendedName>
</protein>
<gene>
    <name evidence="1" type="ORF">MNAB215_5574</name>
</gene>